<dbReference type="Pfam" id="PF05729">
    <property type="entry name" value="NACHT"/>
    <property type="match status" value="1"/>
</dbReference>
<keyword evidence="1" id="KW-0472">Membrane</keyword>
<keyword evidence="1" id="KW-0812">Transmembrane</keyword>
<evidence type="ECO:0000259" key="2">
    <source>
        <dbReference type="PROSITE" id="PS50837"/>
    </source>
</evidence>
<feature type="transmembrane region" description="Helical" evidence="1">
    <location>
        <begin position="576"/>
        <end position="594"/>
    </location>
</feature>
<organism evidence="3 4">
    <name type="scientific">Streptomyces yangpuensis</name>
    <dbReference type="NCBI Taxonomy" id="1648182"/>
    <lineage>
        <taxon>Bacteria</taxon>
        <taxon>Bacillati</taxon>
        <taxon>Actinomycetota</taxon>
        <taxon>Actinomycetes</taxon>
        <taxon>Kitasatosporales</taxon>
        <taxon>Streptomycetaceae</taxon>
        <taxon>Streptomyces</taxon>
    </lineage>
</organism>
<feature type="transmembrane region" description="Helical" evidence="1">
    <location>
        <begin position="444"/>
        <end position="470"/>
    </location>
</feature>
<protein>
    <submittedName>
        <fullName evidence="3">NACHT domain-containing protein</fullName>
    </submittedName>
</protein>
<evidence type="ECO:0000313" key="3">
    <source>
        <dbReference type="EMBL" id="UUY51538.1"/>
    </source>
</evidence>
<feature type="transmembrane region" description="Helical" evidence="1">
    <location>
        <begin position="482"/>
        <end position="502"/>
    </location>
</feature>
<gene>
    <name evidence="3" type="ORF">NRK68_32435</name>
</gene>
<dbReference type="SUPFAM" id="SSF52540">
    <property type="entry name" value="P-loop containing nucleoside triphosphate hydrolases"/>
    <property type="match status" value="1"/>
</dbReference>
<keyword evidence="1" id="KW-1133">Transmembrane helix</keyword>
<dbReference type="PROSITE" id="PS50837">
    <property type="entry name" value="NACHT"/>
    <property type="match status" value="1"/>
</dbReference>
<evidence type="ECO:0000256" key="1">
    <source>
        <dbReference type="SAM" id="Phobius"/>
    </source>
</evidence>
<accession>A0ABY5Q6B8</accession>
<dbReference type="Proteomes" id="UP001057738">
    <property type="component" value="Chromosome"/>
</dbReference>
<dbReference type="InterPro" id="IPR007111">
    <property type="entry name" value="NACHT_NTPase"/>
</dbReference>
<dbReference type="InterPro" id="IPR027417">
    <property type="entry name" value="P-loop_NTPase"/>
</dbReference>
<keyword evidence="4" id="KW-1185">Reference proteome</keyword>
<evidence type="ECO:0000313" key="4">
    <source>
        <dbReference type="Proteomes" id="UP001057738"/>
    </source>
</evidence>
<sequence>MRGRWSQQIKGVTADSVVQTQIHITGGDVTSEVDRAARELHRIVTSRLRDEIARLRLEHPGRIPVRWSPTGRPVRSPDGALGVEGMALTGVVDEVPEFLRSLPRRQLVVLGGPGAGKSVLALLLARDLARTRRPEDPVPVLLSLSSWRPALGLREWMARRIRELGVGEGQRRGAGTVAALIDENRVMPVLDGLDELPPALHARAVRAIDEAVAEGLPLLVTCRGDAYERTVRESGHYLTRAAVVELAPVEPPDAIAYLEESKVAGDHRWDGVFHALRDRPDSALADALSSPLLLYLARTAYQAGPTDPGELLGERFATREEVESHLLEQYLPAVYAESSGACARRSGAHRARRYLTTVARQMRRDKTFDFAWWQIHSPVTAVVVAAAFGCTYGWFVFQLFGVGQGVSSAVVTGMVGGGVHLVVRRGLAQVYVTQDVLRAPRAVLRQYAVIGLLSALAAALVTGAAVGGWLSHELGAEPGAVAGFGALVGGTAGAATLLGSAWGSYQLSRTWLFLTGRLPWRFWTFLEDAHERGVLRQTGAVHEFRHHRVQEQLAGRGEPSDRSAYSEKAVASARRILLPVLPSAAQAVVALAWLGTTGYIQATQGPMELLQFRSGDRPALENEMCEAACLSGRTWGWQLPQDQSRQTVLHVSEPAGPAFTTWHGLMSATGCDGAAVEATLRIGSRPPMSQIVRSDVAKPVDLSEKEAASGPVRLKGGEPITLTVRRTDRKRCEVSFTWVDAGLHRDGMELARARFGIPARAEP</sequence>
<feature type="transmembrane region" description="Helical" evidence="1">
    <location>
        <begin position="370"/>
        <end position="395"/>
    </location>
</feature>
<name>A0ABY5Q6B8_9ACTN</name>
<dbReference type="RefSeq" id="WP_257857544.1">
    <property type="nucleotide sequence ID" value="NZ_CP102514.1"/>
</dbReference>
<reference evidence="3" key="1">
    <citation type="submission" date="2022-08" db="EMBL/GenBank/DDBJ databases">
        <authorList>
            <person name="Tian L."/>
        </authorList>
    </citation>
    <scope>NUCLEOTIDE SEQUENCE</scope>
    <source>
        <strain evidence="3">CM253</strain>
    </source>
</reference>
<dbReference type="GeneID" id="95578242"/>
<feature type="domain" description="NACHT" evidence="2">
    <location>
        <begin position="105"/>
        <end position="226"/>
    </location>
</feature>
<dbReference type="Gene3D" id="3.40.50.300">
    <property type="entry name" value="P-loop containing nucleotide triphosphate hydrolases"/>
    <property type="match status" value="1"/>
</dbReference>
<proteinExistence type="predicted"/>
<feature type="transmembrane region" description="Helical" evidence="1">
    <location>
        <begin position="401"/>
        <end position="423"/>
    </location>
</feature>
<dbReference type="EMBL" id="CP102514">
    <property type="protein sequence ID" value="UUY51538.1"/>
    <property type="molecule type" value="Genomic_DNA"/>
</dbReference>